<dbReference type="AlphaFoldDB" id="A0A975CML1"/>
<reference evidence="2" key="1">
    <citation type="submission" date="2021-03" db="EMBL/GenBank/DDBJ databases">
        <title>Ottowia sp. 27C isolated from the cloaca of a Giant Asian pond turtle (Heosemys grandis).</title>
        <authorList>
            <person name="Spergser J."/>
            <person name="Busse H.-J."/>
        </authorList>
    </citation>
    <scope>NUCLEOTIDE SEQUENCE</scope>
    <source>
        <strain evidence="2">27C</strain>
    </source>
</reference>
<dbReference type="Proteomes" id="UP000663903">
    <property type="component" value="Chromosome"/>
</dbReference>
<protein>
    <submittedName>
        <fullName evidence="2">Helix-turn-helix domain-containing protein</fullName>
    </submittedName>
</protein>
<dbReference type="GO" id="GO:0003700">
    <property type="term" value="F:DNA-binding transcription factor activity"/>
    <property type="evidence" value="ECO:0007669"/>
    <property type="project" value="InterPro"/>
</dbReference>
<proteinExistence type="predicted"/>
<dbReference type="GO" id="GO:0043565">
    <property type="term" value="F:sequence-specific DNA binding"/>
    <property type="evidence" value="ECO:0007669"/>
    <property type="project" value="InterPro"/>
</dbReference>
<organism evidence="2 3">
    <name type="scientific">Ottowia testudinis</name>
    <dbReference type="NCBI Taxonomy" id="2816950"/>
    <lineage>
        <taxon>Bacteria</taxon>
        <taxon>Pseudomonadati</taxon>
        <taxon>Pseudomonadota</taxon>
        <taxon>Betaproteobacteria</taxon>
        <taxon>Burkholderiales</taxon>
        <taxon>Comamonadaceae</taxon>
        <taxon>Ottowia</taxon>
    </lineage>
</organism>
<dbReference type="PROSITE" id="PS01124">
    <property type="entry name" value="HTH_ARAC_FAMILY_2"/>
    <property type="match status" value="1"/>
</dbReference>
<keyword evidence="3" id="KW-1185">Reference proteome</keyword>
<feature type="domain" description="HTH araC/xylS-type" evidence="1">
    <location>
        <begin position="196"/>
        <end position="270"/>
    </location>
</feature>
<sequence length="289" mass="32099">MSRTEHARLHFPDAMLGAGIVMAVERDTRGVALRAADRFNYYPASPFPVVSWIFEGELRMVVDPHGASAPALGPALPRVTFSGPHRLPAASWSPGPVHALSVSFFPEFLGKLWGLRHTAFLNQTLALAAVAPPAVDDACQRMLNNAGAQAFQQLQELLLQARAEMGHAEFNGPSVMAWLKSLAVRAALSQPGAGMRQVQRAMKNWTGQSHRELKLYARTEEVLARIAQWPPDARPAWAGLASETGFSDQSHLVREVRRITGVAPNRLYQMMREDEAFWLYRLLRNHHRA</sequence>
<name>A0A975CML1_9BURK</name>
<dbReference type="InterPro" id="IPR018060">
    <property type="entry name" value="HTH_AraC"/>
</dbReference>
<dbReference type="EMBL" id="CP071796">
    <property type="protein sequence ID" value="QTD46258.1"/>
    <property type="molecule type" value="Genomic_DNA"/>
</dbReference>
<gene>
    <name evidence="2" type="ORF">J1M35_04980</name>
</gene>
<evidence type="ECO:0000259" key="1">
    <source>
        <dbReference type="PROSITE" id="PS01124"/>
    </source>
</evidence>
<dbReference type="Gene3D" id="1.10.10.60">
    <property type="entry name" value="Homeodomain-like"/>
    <property type="match status" value="1"/>
</dbReference>
<dbReference type="KEGG" id="otd:J1M35_04980"/>
<accession>A0A975CML1</accession>
<evidence type="ECO:0000313" key="3">
    <source>
        <dbReference type="Proteomes" id="UP000663903"/>
    </source>
</evidence>
<evidence type="ECO:0000313" key="2">
    <source>
        <dbReference type="EMBL" id="QTD46258.1"/>
    </source>
</evidence>
<dbReference type="RefSeq" id="WP_208010157.1">
    <property type="nucleotide sequence ID" value="NZ_CP071796.1"/>
</dbReference>